<keyword evidence="3" id="KW-1185">Reference proteome</keyword>
<accession>E0I5C2</accession>
<dbReference type="PANTHER" id="PTHR12110">
    <property type="entry name" value="HYDROXYPYRUVATE ISOMERASE"/>
    <property type="match status" value="1"/>
</dbReference>
<dbReference type="SUPFAM" id="SSF51658">
    <property type="entry name" value="Xylose isomerase-like"/>
    <property type="match status" value="1"/>
</dbReference>
<dbReference type="Proteomes" id="UP000005387">
    <property type="component" value="Unassembled WGS sequence"/>
</dbReference>
<dbReference type="InterPro" id="IPR050312">
    <property type="entry name" value="IolE/XylAMocC-like"/>
</dbReference>
<dbReference type="PANTHER" id="PTHR12110:SF21">
    <property type="entry name" value="XYLOSE ISOMERASE-LIKE TIM BARREL DOMAIN-CONTAINING PROTEIN"/>
    <property type="match status" value="1"/>
</dbReference>
<dbReference type="OrthoDB" id="9815124at2"/>
<evidence type="ECO:0000313" key="2">
    <source>
        <dbReference type="EMBL" id="EFM12164.1"/>
    </source>
</evidence>
<dbReference type="EMBL" id="AEDD01000002">
    <property type="protein sequence ID" value="EFM12164.1"/>
    <property type="molecule type" value="Genomic_DNA"/>
</dbReference>
<gene>
    <name evidence="2" type="ORF">PaecuDRAFT_0844</name>
</gene>
<reference evidence="2 3" key="1">
    <citation type="submission" date="2010-07" db="EMBL/GenBank/DDBJ databases">
        <title>The draft genome of Paenibacillus curdlanolyticus YK9.</title>
        <authorList>
            <consortium name="US DOE Joint Genome Institute (JGI-PGF)"/>
            <person name="Lucas S."/>
            <person name="Copeland A."/>
            <person name="Lapidus A."/>
            <person name="Cheng J.-F."/>
            <person name="Bruce D."/>
            <person name="Goodwin L."/>
            <person name="Pitluck S."/>
            <person name="Land M.L."/>
            <person name="Hauser L."/>
            <person name="Chang Y.-J."/>
            <person name="Jeffries C."/>
            <person name="Anderson I.J."/>
            <person name="Johnson E."/>
            <person name="Loganathan U."/>
            <person name="Mulhopadhyay B."/>
            <person name="Kyrpides N."/>
            <person name="Woyke T.J."/>
        </authorList>
    </citation>
    <scope>NUCLEOTIDE SEQUENCE [LARGE SCALE GENOMIC DNA]</scope>
    <source>
        <strain evidence="2 3">YK9</strain>
    </source>
</reference>
<sequence length="287" mass="33388">MKYNLCTISFRHQLVSLRELVVFANKTGYTGIELWGVHARSLIRHDPIGLARLVPEMQRLQIEVGMISDYLDLLTPEGFEEQEAKWKELLSLARLFQTNKLRIFAGNRASESASREEWERCMKRLRDLADMSSAYGIYLIVETHPMTYADCLPSVLKLLEDTDHPYIRLNLDFLHMWEADCSPEEAYRKLKPWVHHFHFKNVRDRDSLSVFAPDNVYSPSGHRQGIVSLSEGALSFSEIVKLLELDQTPFSASIEWFGDDPYHQLKEEMRWLRQVEDEIGKTVTRIG</sequence>
<protein>
    <submittedName>
        <fullName evidence="2">Xylose isomerase domain protein TIM barrel</fullName>
    </submittedName>
</protein>
<dbReference type="InterPro" id="IPR036237">
    <property type="entry name" value="Xyl_isomerase-like_sf"/>
</dbReference>
<dbReference type="AlphaFoldDB" id="E0I5C2"/>
<feature type="domain" description="Xylose isomerase-like TIM barrel" evidence="1">
    <location>
        <begin position="23"/>
        <end position="274"/>
    </location>
</feature>
<organism evidence="2 3">
    <name type="scientific">Paenibacillus curdlanolyticus YK9</name>
    <dbReference type="NCBI Taxonomy" id="717606"/>
    <lineage>
        <taxon>Bacteria</taxon>
        <taxon>Bacillati</taxon>
        <taxon>Bacillota</taxon>
        <taxon>Bacilli</taxon>
        <taxon>Bacillales</taxon>
        <taxon>Paenibacillaceae</taxon>
        <taxon>Paenibacillus</taxon>
    </lineage>
</organism>
<dbReference type="eggNOG" id="COG1082">
    <property type="taxonomic scope" value="Bacteria"/>
</dbReference>
<evidence type="ECO:0000259" key="1">
    <source>
        <dbReference type="Pfam" id="PF01261"/>
    </source>
</evidence>
<dbReference type="STRING" id="717606.PaecuDRAFT_0844"/>
<dbReference type="Pfam" id="PF01261">
    <property type="entry name" value="AP_endonuc_2"/>
    <property type="match status" value="1"/>
</dbReference>
<proteinExistence type="predicted"/>
<dbReference type="GO" id="GO:0016853">
    <property type="term" value="F:isomerase activity"/>
    <property type="evidence" value="ECO:0007669"/>
    <property type="project" value="UniProtKB-KW"/>
</dbReference>
<dbReference type="Gene3D" id="3.20.20.150">
    <property type="entry name" value="Divalent-metal-dependent TIM barrel enzymes"/>
    <property type="match status" value="1"/>
</dbReference>
<dbReference type="InterPro" id="IPR013022">
    <property type="entry name" value="Xyl_isomerase-like_TIM-brl"/>
</dbReference>
<name>E0I5C2_9BACL</name>
<dbReference type="RefSeq" id="WP_006036859.1">
    <property type="nucleotide sequence ID" value="NZ_AEDD01000002.1"/>
</dbReference>
<keyword evidence="2" id="KW-0413">Isomerase</keyword>
<evidence type="ECO:0000313" key="3">
    <source>
        <dbReference type="Proteomes" id="UP000005387"/>
    </source>
</evidence>